<feature type="region of interest" description="Disordered" evidence="1">
    <location>
        <begin position="26"/>
        <end position="62"/>
    </location>
</feature>
<accession>A0A0A9E6N3</accession>
<organism evidence="2">
    <name type="scientific">Arundo donax</name>
    <name type="common">Giant reed</name>
    <name type="synonym">Donax arundinaceus</name>
    <dbReference type="NCBI Taxonomy" id="35708"/>
    <lineage>
        <taxon>Eukaryota</taxon>
        <taxon>Viridiplantae</taxon>
        <taxon>Streptophyta</taxon>
        <taxon>Embryophyta</taxon>
        <taxon>Tracheophyta</taxon>
        <taxon>Spermatophyta</taxon>
        <taxon>Magnoliopsida</taxon>
        <taxon>Liliopsida</taxon>
        <taxon>Poales</taxon>
        <taxon>Poaceae</taxon>
        <taxon>PACMAD clade</taxon>
        <taxon>Arundinoideae</taxon>
        <taxon>Arundineae</taxon>
        <taxon>Arundo</taxon>
    </lineage>
</organism>
<reference evidence="2" key="2">
    <citation type="journal article" date="2015" name="Data Brief">
        <title>Shoot transcriptome of the giant reed, Arundo donax.</title>
        <authorList>
            <person name="Barrero R.A."/>
            <person name="Guerrero F.D."/>
            <person name="Moolhuijzen P."/>
            <person name="Goolsby J.A."/>
            <person name="Tidwell J."/>
            <person name="Bellgard S.E."/>
            <person name="Bellgard M.I."/>
        </authorList>
    </citation>
    <scope>NUCLEOTIDE SEQUENCE</scope>
    <source>
        <tissue evidence="2">Shoot tissue taken approximately 20 cm above the soil surface</tissue>
    </source>
</reference>
<evidence type="ECO:0000256" key="1">
    <source>
        <dbReference type="SAM" id="MobiDB-lite"/>
    </source>
</evidence>
<proteinExistence type="predicted"/>
<sequence length="102" mass="10546">MVWSSIHVARPTSSFVRGAALASFSFKTSGSGGGAGGGERERERRGRRRWSSGPASGAMRRWREKAATVWKTGASGFDPGSGIETAAAGSCVRVATRGGSQA</sequence>
<dbReference type="AlphaFoldDB" id="A0A0A9E6N3"/>
<evidence type="ECO:0000313" key="2">
    <source>
        <dbReference type="EMBL" id="JAD94673.1"/>
    </source>
</evidence>
<name>A0A0A9E6N3_ARUDO</name>
<dbReference type="EMBL" id="GBRH01203222">
    <property type="protein sequence ID" value="JAD94673.1"/>
    <property type="molecule type" value="Transcribed_RNA"/>
</dbReference>
<protein>
    <submittedName>
        <fullName evidence="2">Uncharacterized protein</fullName>
    </submittedName>
</protein>
<reference evidence="2" key="1">
    <citation type="submission" date="2014-09" db="EMBL/GenBank/DDBJ databases">
        <authorList>
            <person name="Magalhaes I.L.F."/>
            <person name="Oliveira U."/>
            <person name="Santos F.R."/>
            <person name="Vidigal T.H.D.A."/>
            <person name="Brescovit A.D."/>
            <person name="Santos A.J."/>
        </authorList>
    </citation>
    <scope>NUCLEOTIDE SEQUENCE</scope>
    <source>
        <tissue evidence="2">Shoot tissue taken approximately 20 cm above the soil surface</tissue>
    </source>
</reference>